<evidence type="ECO:0000259" key="14">
    <source>
        <dbReference type="SMART" id="SM00382"/>
    </source>
</evidence>
<dbReference type="GO" id="GO:0005525">
    <property type="term" value="F:GTP binding"/>
    <property type="evidence" value="ECO:0007669"/>
    <property type="project" value="UniProtKB-KW"/>
</dbReference>
<keyword evidence="16" id="KW-0966">Cell projection</keyword>
<dbReference type="InterPro" id="IPR000897">
    <property type="entry name" value="SRP54_GTPase_dom"/>
</dbReference>
<accession>A0A1L8CUK1</accession>
<evidence type="ECO:0000256" key="8">
    <source>
        <dbReference type="ARBA" id="ARBA00022927"/>
    </source>
</evidence>
<keyword evidence="4" id="KW-0813">Transport</keyword>
<keyword evidence="9" id="KW-0342">GTP-binding</keyword>
<comment type="caution">
    <text evidence="16">The sequence shown here is derived from an EMBL/GenBank/DDBJ whole genome shotgun (WGS) entry which is preliminary data.</text>
</comment>
<dbReference type="STRING" id="870242.cpu_10870"/>
<dbReference type="SMART" id="SM00382">
    <property type="entry name" value="AAA"/>
    <property type="match status" value="1"/>
</dbReference>
<dbReference type="Gene3D" id="1.20.120.1380">
    <property type="entry name" value="Flagellar FlhF biosynthesis protein, N domain"/>
    <property type="match status" value="1"/>
</dbReference>
<dbReference type="AlphaFoldDB" id="A0A1L8CUK1"/>
<dbReference type="PANTHER" id="PTHR43134">
    <property type="entry name" value="SIGNAL RECOGNITION PARTICLE RECEPTOR SUBUNIT ALPHA"/>
    <property type="match status" value="1"/>
</dbReference>
<comment type="subcellular location">
    <subcellularLocation>
        <location evidence="1">Cell membrane</location>
        <topology evidence="1">Peripheral membrane protein</topology>
        <orientation evidence="1">Cytoplasmic side</orientation>
    </subcellularLocation>
</comment>
<keyword evidence="16" id="KW-0969">Cilium</keyword>
<sequence length="350" mass="39253">MKIKKYTAKDMAEALQMIKFDLGPEAIILESRTVRQPGILGFFKPPVFEVLAAVDETPKPKGEGLKESFEVKKDLAELKLLVKDLARVTGTEAGNFALWRERLLKLELAPDIVEQILLELQDVLEEVSPDEAEGEEMVRQYLLKLLKPYYSDFKDFPLKALIGPTGVGKTTTLAKIAGRLAIHEEKPVRFITLDTFRVGAVEQLKIYGKYLGSTVKVASSPMELWRAVQKQNEGETIFIDTAGRPSKKQSQIQELAAFLEAVKKDKDIYLVISATSKPEDAEKIAKDFSPCGFNKFIITKLDETERFGVLINLIVKFQKPIAYLGVGQNVPDDLIVATPELIVEQVWKGW</sequence>
<evidence type="ECO:0000256" key="5">
    <source>
        <dbReference type="ARBA" id="ARBA00022475"/>
    </source>
</evidence>
<dbReference type="GO" id="GO:0006614">
    <property type="term" value="P:SRP-dependent cotranslational protein targeting to membrane"/>
    <property type="evidence" value="ECO:0007669"/>
    <property type="project" value="InterPro"/>
</dbReference>
<keyword evidence="7" id="KW-1005">Bacterial flagellum biogenesis</keyword>
<evidence type="ECO:0000313" key="17">
    <source>
        <dbReference type="Proteomes" id="UP000187485"/>
    </source>
</evidence>
<evidence type="ECO:0000256" key="13">
    <source>
        <dbReference type="ARBA" id="ARBA00030866"/>
    </source>
</evidence>
<organism evidence="16 17">
    <name type="scientific">Carboxydothermus pertinax</name>
    <dbReference type="NCBI Taxonomy" id="870242"/>
    <lineage>
        <taxon>Bacteria</taxon>
        <taxon>Bacillati</taxon>
        <taxon>Bacillota</taxon>
        <taxon>Clostridia</taxon>
        <taxon>Thermoanaerobacterales</taxon>
        <taxon>Thermoanaerobacteraceae</taxon>
        <taxon>Carboxydothermus</taxon>
    </lineage>
</organism>
<dbReference type="OrthoDB" id="9778554at2"/>
<dbReference type="Pfam" id="PF00448">
    <property type="entry name" value="SRP54"/>
    <property type="match status" value="1"/>
</dbReference>
<keyword evidence="10" id="KW-0472">Membrane</keyword>
<comment type="similarity">
    <text evidence="2">Belongs to the GTP-binding SRP family.</text>
</comment>
<name>A0A1L8CUK1_9THEO</name>
<keyword evidence="5" id="KW-1003">Cell membrane</keyword>
<dbReference type="SUPFAM" id="SSF52540">
    <property type="entry name" value="P-loop containing nucleoside triphosphate hydrolases"/>
    <property type="match status" value="1"/>
</dbReference>
<dbReference type="EMBL" id="BDJK01000015">
    <property type="protein sequence ID" value="GAV22577.1"/>
    <property type="molecule type" value="Genomic_DNA"/>
</dbReference>
<keyword evidence="11" id="KW-1006">Bacterial flagellum protein export</keyword>
<dbReference type="GO" id="GO:0015031">
    <property type="term" value="P:protein transport"/>
    <property type="evidence" value="ECO:0007669"/>
    <property type="project" value="UniProtKB-KW"/>
</dbReference>
<dbReference type="InterPro" id="IPR047040">
    <property type="entry name" value="FlhF__GTPase_dom"/>
</dbReference>
<reference evidence="17" key="1">
    <citation type="submission" date="2016-12" db="EMBL/GenBank/DDBJ databases">
        <title>Draft Genome Sequences od Carboxydothermus pertinax and islandicus, Hydrogenogenic Carboxydotrophic Bacteria.</title>
        <authorList>
            <person name="Fukuyama Y."/>
            <person name="Ohmae K."/>
            <person name="Yoneda Y."/>
            <person name="Yoshida T."/>
            <person name="Sako Y."/>
        </authorList>
    </citation>
    <scope>NUCLEOTIDE SEQUENCE [LARGE SCALE GENOMIC DNA]</scope>
    <source>
        <strain evidence="17">Ug1</strain>
    </source>
</reference>
<comment type="function">
    <text evidence="12">Necessary for flagellar biosynthesis. May be involved in translocation of the flagellum.</text>
</comment>
<dbReference type="Proteomes" id="UP000187485">
    <property type="component" value="Unassembled WGS sequence"/>
</dbReference>
<evidence type="ECO:0000256" key="10">
    <source>
        <dbReference type="ARBA" id="ARBA00023136"/>
    </source>
</evidence>
<gene>
    <name evidence="16" type="ORF">cpu_10870</name>
</gene>
<dbReference type="PANTHER" id="PTHR43134:SF3">
    <property type="entry name" value="FLAGELLAR BIOSYNTHESIS PROTEIN FLHF"/>
    <property type="match status" value="1"/>
</dbReference>
<evidence type="ECO:0000256" key="12">
    <source>
        <dbReference type="ARBA" id="ARBA00025337"/>
    </source>
</evidence>
<evidence type="ECO:0000259" key="15">
    <source>
        <dbReference type="SMART" id="SM00962"/>
    </source>
</evidence>
<protein>
    <recommendedName>
        <fullName evidence="3">Flagellar biosynthesis protein FlhF</fullName>
    </recommendedName>
    <alternativeName>
        <fullName evidence="13">Flagella-associated GTP-binding protein</fullName>
    </alternativeName>
</protein>
<evidence type="ECO:0000256" key="11">
    <source>
        <dbReference type="ARBA" id="ARBA00023225"/>
    </source>
</evidence>
<dbReference type="FunFam" id="3.40.50.300:FF:000695">
    <property type="entry name" value="Flagellar biosynthesis regulator FlhF"/>
    <property type="match status" value="1"/>
</dbReference>
<feature type="domain" description="AAA+ ATPase" evidence="14">
    <location>
        <begin position="155"/>
        <end position="302"/>
    </location>
</feature>
<dbReference type="InterPro" id="IPR027417">
    <property type="entry name" value="P-loop_NTPase"/>
</dbReference>
<dbReference type="CDD" id="cd17873">
    <property type="entry name" value="FlhF"/>
    <property type="match status" value="1"/>
</dbReference>
<dbReference type="RefSeq" id="WP_075859058.1">
    <property type="nucleotide sequence ID" value="NZ_BDJK01000015.1"/>
</dbReference>
<dbReference type="GO" id="GO:0003924">
    <property type="term" value="F:GTPase activity"/>
    <property type="evidence" value="ECO:0007669"/>
    <property type="project" value="InterPro"/>
</dbReference>
<dbReference type="Gene3D" id="3.40.50.300">
    <property type="entry name" value="P-loop containing nucleotide triphosphate hydrolases"/>
    <property type="match status" value="1"/>
</dbReference>
<evidence type="ECO:0000256" key="7">
    <source>
        <dbReference type="ARBA" id="ARBA00022795"/>
    </source>
</evidence>
<proteinExistence type="inferred from homology"/>
<evidence type="ECO:0000256" key="4">
    <source>
        <dbReference type="ARBA" id="ARBA00022448"/>
    </source>
</evidence>
<feature type="domain" description="SRP54-type proteins GTP-binding" evidence="15">
    <location>
        <begin position="156"/>
        <end position="348"/>
    </location>
</feature>
<evidence type="ECO:0000313" key="16">
    <source>
        <dbReference type="EMBL" id="GAV22577.1"/>
    </source>
</evidence>
<dbReference type="InterPro" id="IPR003593">
    <property type="entry name" value="AAA+_ATPase"/>
</dbReference>
<dbReference type="GO" id="GO:0005886">
    <property type="term" value="C:plasma membrane"/>
    <property type="evidence" value="ECO:0007669"/>
    <property type="project" value="UniProtKB-SubCell"/>
</dbReference>
<evidence type="ECO:0000256" key="2">
    <source>
        <dbReference type="ARBA" id="ARBA00008531"/>
    </source>
</evidence>
<dbReference type="SMART" id="SM00962">
    <property type="entry name" value="SRP54"/>
    <property type="match status" value="1"/>
</dbReference>
<keyword evidence="8" id="KW-0653">Protein transport</keyword>
<evidence type="ECO:0000256" key="3">
    <source>
        <dbReference type="ARBA" id="ARBA00014919"/>
    </source>
</evidence>
<keyword evidence="6" id="KW-0547">Nucleotide-binding</keyword>
<keyword evidence="16" id="KW-0282">Flagellum</keyword>
<keyword evidence="17" id="KW-1185">Reference proteome</keyword>
<dbReference type="GO" id="GO:0005047">
    <property type="term" value="F:signal recognition particle binding"/>
    <property type="evidence" value="ECO:0007669"/>
    <property type="project" value="TreeGrafter"/>
</dbReference>
<dbReference type="GO" id="GO:0044781">
    <property type="term" value="P:bacterial-type flagellum organization"/>
    <property type="evidence" value="ECO:0007669"/>
    <property type="project" value="UniProtKB-KW"/>
</dbReference>
<evidence type="ECO:0000256" key="1">
    <source>
        <dbReference type="ARBA" id="ARBA00004413"/>
    </source>
</evidence>
<evidence type="ECO:0000256" key="9">
    <source>
        <dbReference type="ARBA" id="ARBA00023134"/>
    </source>
</evidence>
<evidence type="ECO:0000256" key="6">
    <source>
        <dbReference type="ARBA" id="ARBA00022741"/>
    </source>
</evidence>